<evidence type="ECO:0000256" key="1">
    <source>
        <dbReference type="ARBA" id="ARBA00022490"/>
    </source>
</evidence>
<dbReference type="GO" id="GO:0003743">
    <property type="term" value="F:translation initiation factor activity"/>
    <property type="evidence" value="ECO:0007669"/>
    <property type="project" value="UniProtKB-KW"/>
</dbReference>
<dbReference type="Pfam" id="PF05091">
    <property type="entry name" value="eIF-3_zeta"/>
    <property type="match status" value="1"/>
</dbReference>
<evidence type="ECO:0000313" key="7">
    <source>
        <dbReference type="Proteomes" id="UP000769157"/>
    </source>
</evidence>
<evidence type="ECO:0000256" key="4">
    <source>
        <dbReference type="ARBA" id="ARBA00022917"/>
    </source>
</evidence>
<dbReference type="RefSeq" id="XP_046060994.1">
    <property type="nucleotide sequence ID" value="XM_046205007.1"/>
</dbReference>
<organism evidence="6 7">
    <name type="scientific">Ogataea philodendri</name>
    <dbReference type="NCBI Taxonomy" id="1378263"/>
    <lineage>
        <taxon>Eukaryota</taxon>
        <taxon>Fungi</taxon>
        <taxon>Dikarya</taxon>
        <taxon>Ascomycota</taxon>
        <taxon>Saccharomycotina</taxon>
        <taxon>Pichiomycetes</taxon>
        <taxon>Pichiales</taxon>
        <taxon>Pichiaceae</taxon>
        <taxon>Ogataea</taxon>
    </lineage>
</organism>
<keyword evidence="4" id="KW-0648">Protein biosynthesis</keyword>
<evidence type="ECO:0000256" key="2">
    <source>
        <dbReference type="ARBA" id="ARBA00022540"/>
    </source>
</evidence>
<dbReference type="PANTHER" id="PTHR12399">
    <property type="entry name" value="EUKARYOTIC TRANSLATION INITIATION FACTOR 3 SUBUNIT 7"/>
    <property type="match status" value="1"/>
</dbReference>
<evidence type="ECO:0008006" key="8">
    <source>
        <dbReference type="Google" id="ProtNLM"/>
    </source>
</evidence>
<reference evidence="6" key="2">
    <citation type="submission" date="2021-01" db="EMBL/GenBank/DDBJ databases">
        <authorList>
            <person name="Schikora-Tamarit M.A."/>
        </authorList>
    </citation>
    <scope>NUCLEOTIDE SEQUENCE</scope>
    <source>
        <strain evidence="6">CBS6075</strain>
    </source>
</reference>
<sequence>MTVPAFDFSKLSSPKDAWGPSSVIPESLQFSGVPYAPFSKGDRLGKAADWQQSKEDELKQQQLKNQNQKRKDQYHAYGASAAKLFGAEEEEEEFSVVDNSNAVPTNQQTVLRGRNRVQNQKPGGKPGNVVRGQTSRPQQGHQNPGNSNPNYRNFNNRYKKDEKVRDPSIKVNSKWQLVSEIEFSKLTKLNLKVGDGSDLKSFGQVNGYVKKFESFKPQILNVQDKTIVNPTTSEDPIIKQLAEDKQAAVFVTDSILSQLMCAARSSYSWDVKVTKKDGQIFFDKRDNTDRLEVDENSYNAPLDLPESDLNSAANLSLEATFINQNFIANSLDSSVQEFETPENPFVSSLQVSQPLLNRGYKYRKFSLPSANDDAREFEVIVRTEVDAYSREQNKYLSINALNQYAPSPSNDWKVRLSGSRGLIFAEELKKNNNKIARWATKSLLAGIDSMKIGFVSRANIKDNTKHVVAGALTFTPSGLSSQINLSLGNGWAIVRSLLDIIESEGGKDDYTFIVLKDPNAPKIGIYKIPQE</sequence>
<dbReference type="InterPro" id="IPR007783">
    <property type="entry name" value="eIF3d"/>
</dbReference>
<reference evidence="6" key="1">
    <citation type="journal article" date="2021" name="Open Biol.">
        <title>Shared evolutionary footprints suggest mitochondrial oxidative damage underlies multiple complex I losses in fungi.</title>
        <authorList>
            <person name="Schikora-Tamarit M.A."/>
            <person name="Marcet-Houben M."/>
            <person name="Nosek J."/>
            <person name="Gabaldon T."/>
        </authorList>
    </citation>
    <scope>NUCLEOTIDE SEQUENCE</scope>
    <source>
        <strain evidence="6">CBS6075</strain>
    </source>
</reference>
<feature type="compositionally biased region" description="Low complexity" evidence="5">
    <location>
        <begin position="143"/>
        <end position="156"/>
    </location>
</feature>
<evidence type="ECO:0000256" key="3">
    <source>
        <dbReference type="ARBA" id="ARBA00022884"/>
    </source>
</evidence>
<dbReference type="AlphaFoldDB" id="A0A9P8P5W3"/>
<dbReference type="GO" id="GO:0005852">
    <property type="term" value="C:eukaryotic translation initiation factor 3 complex"/>
    <property type="evidence" value="ECO:0007669"/>
    <property type="project" value="InterPro"/>
</dbReference>
<keyword evidence="2" id="KW-0396">Initiation factor</keyword>
<feature type="region of interest" description="Disordered" evidence="5">
    <location>
        <begin position="1"/>
        <end position="22"/>
    </location>
</feature>
<proteinExistence type="predicted"/>
<dbReference type="PANTHER" id="PTHR12399:SF0">
    <property type="entry name" value="EUKARYOTIC TRANSLATION INITIATION FACTOR 3 SUBUNIT D"/>
    <property type="match status" value="1"/>
</dbReference>
<dbReference type="GO" id="GO:0003723">
    <property type="term" value="F:RNA binding"/>
    <property type="evidence" value="ECO:0007669"/>
    <property type="project" value="UniProtKB-KW"/>
</dbReference>
<name>A0A9P8P5W3_9ASCO</name>
<feature type="compositionally biased region" description="Polar residues" evidence="5">
    <location>
        <begin position="97"/>
        <end position="121"/>
    </location>
</feature>
<protein>
    <recommendedName>
        <fullName evidence="8">Eukaryotic translation initiation factor 3 subunit D</fullName>
    </recommendedName>
</protein>
<feature type="region of interest" description="Disordered" evidence="5">
    <location>
        <begin position="95"/>
        <end position="166"/>
    </location>
</feature>
<keyword evidence="1" id="KW-0963">Cytoplasm</keyword>
<keyword evidence="3" id="KW-0694">RNA-binding</keyword>
<dbReference type="GeneID" id="70235943"/>
<gene>
    <name evidence="6" type="ORF">OGAPHI_003978</name>
</gene>
<comment type="caution">
    <text evidence="6">The sequence shown here is derived from an EMBL/GenBank/DDBJ whole genome shotgun (WGS) entry which is preliminary data.</text>
</comment>
<feature type="compositionally biased region" description="Basic and acidic residues" evidence="5">
    <location>
        <begin position="41"/>
        <end position="59"/>
    </location>
</feature>
<feature type="compositionally biased region" description="Polar residues" evidence="5">
    <location>
        <begin position="131"/>
        <end position="142"/>
    </location>
</feature>
<feature type="region of interest" description="Disordered" evidence="5">
    <location>
        <begin position="41"/>
        <end position="72"/>
    </location>
</feature>
<dbReference type="OrthoDB" id="16538at2759"/>
<dbReference type="Proteomes" id="UP000769157">
    <property type="component" value="Unassembled WGS sequence"/>
</dbReference>
<dbReference type="EMBL" id="JAEUBE010000295">
    <property type="protein sequence ID" value="KAH3665790.1"/>
    <property type="molecule type" value="Genomic_DNA"/>
</dbReference>
<dbReference type="PIRSF" id="PIRSF016281">
    <property type="entry name" value="EIF-3_zeta"/>
    <property type="match status" value="1"/>
</dbReference>
<evidence type="ECO:0000256" key="5">
    <source>
        <dbReference type="SAM" id="MobiDB-lite"/>
    </source>
</evidence>
<accession>A0A9P8P5W3</accession>
<keyword evidence="7" id="KW-1185">Reference proteome</keyword>
<evidence type="ECO:0000313" key="6">
    <source>
        <dbReference type="EMBL" id="KAH3665790.1"/>
    </source>
</evidence>